<keyword evidence="1" id="KW-0732">Signal</keyword>
<dbReference type="Proteomes" id="UP001229355">
    <property type="component" value="Chromosome 1"/>
</dbReference>
<feature type="signal peptide" evidence="1">
    <location>
        <begin position="1"/>
        <end position="21"/>
    </location>
</feature>
<accession>A0ABY8D882</accession>
<keyword evidence="3" id="KW-1185">Reference proteome</keyword>
<protein>
    <submittedName>
        <fullName evidence="2">Uncharacterized protein</fullName>
    </submittedName>
</protein>
<proteinExistence type="predicted"/>
<evidence type="ECO:0000313" key="3">
    <source>
        <dbReference type="Proteomes" id="UP001229355"/>
    </source>
</evidence>
<dbReference type="RefSeq" id="WP_280659168.1">
    <property type="nucleotide sequence ID" value="NZ_CP120373.1"/>
</dbReference>
<name>A0ABY8D882_9HYPH</name>
<sequence length="196" mass="20851">MPKRLLLLATMTAAIVGTTDAAALAGPLSDAATKAEQQATSGDAAGARETLRQAVSDFSQTLPFAIGKAVFVTAEPAGYAMYEPKADPTFKAGEAIVSYVEPVGLTWKEASVKGKIQTRFTVDFDILNPKGEILASQKAFGDFTFTGYQRNQEIYSTLTIDVTGAPAGDYVLRFHFNDINSGKSATVDQPFKIAAQ</sequence>
<evidence type="ECO:0000256" key="1">
    <source>
        <dbReference type="SAM" id="SignalP"/>
    </source>
</evidence>
<dbReference type="EMBL" id="CP120373">
    <property type="protein sequence ID" value="WEX87104.1"/>
    <property type="molecule type" value="Genomic_DNA"/>
</dbReference>
<organism evidence="2 3">
    <name type="scientific">Sinorhizobium garamanticum</name>
    <dbReference type="NCBI Taxonomy" id="680247"/>
    <lineage>
        <taxon>Bacteria</taxon>
        <taxon>Pseudomonadati</taxon>
        <taxon>Pseudomonadota</taxon>
        <taxon>Alphaproteobacteria</taxon>
        <taxon>Hyphomicrobiales</taxon>
        <taxon>Rhizobiaceae</taxon>
        <taxon>Sinorhizobium/Ensifer group</taxon>
        <taxon>Sinorhizobium</taxon>
    </lineage>
</organism>
<reference evidence="2 3" key="1">
    <citation type="submission" date="2023-03" db="EMBL/GenBank/DDBJ databases">
        <authorList>
            <person name="Kaur S."/>
            <person name="Espinosa-Saiz D."/>
            <person name="Velazquez E."/>
            <person name="Menendez E."/>
            <person name="diCenzo G.C."/>
        </authorList>
    </citation>
    <scope>NUCLEOTIDE SEQUENCE [LARGE SCALE GENOMIC DNA]</scope>
    <source>
        <strain evidence="2 3">LMG 24692</strain>
    </source>
</reference>
<evidence type="ECO:0000313" key="2">
    <source>
        <dbReference type="EMBL" id="WEX87104.1"/>
    </source>
</evidence>
<gene>
    <name evidence="2" type="ORF">PZN02_003456</name>
</gene>
<feature type="chain" id="PRO_5045072337" evidence="1">
    <location>
        <begin position="22"/>
        <end position="196"/>
    </location>
</feature>